<reference evidence="3 4" key="1">
    <citation type="journal article" date="2013" name="ISME J.">
        <title>Comparative genomics of pathogenic lineages of Vibrio nigripulchritudo identifies virulence-associated traits.</title>
        <authorList>
            <person name="Goudenege D."/>
            <person name="Labreuche Y."/>
            <person name="Krin E."/>
            <person name="Ansquer D."/>
            <person name="Mangenot S."/>
            <person name="Calteau A."/>
            <person name="Medigue C."/>
            <person name="Mazel D."/>
            <person name="Polz M.F."/>
            <person name="Le Roux F."/>
        </authorList>
    </citation>
    <scope>NUCLEOTIDE SEQUENCE [LARGE SCALE GENOMIC DNA]</scope>
    <source>
        <strain evidence="3 4">SOn1</strain>
    </source>
</reference>
<proteinExistence type="predicted"/>
<organism evidence="3 4">
    <name type="scientific">Vibrio nigripulchritudo SOn1</name>
    <dbReference type="NCBI Taxonomy" id="1238450"/>
    <lineage>
        <taxon>Bacteria</taxon>
        <taxon>Pseudomonadati</taxon>
        <taxon>Pseudomonadota</taxon>
        <taxon>Gammaproteobacteria</taxon>
        <taxon>Vibrionales</taxon>
        <taxon>Vibrionaceae</taxon>
        <taxon>Vibrio</taxon>
    </lineage>
</organism>
<dbReference type="Gene3D" id="3.90.550.10">
    <property type="entry name" value="Spore Coat Polysaccharide Biosynthesis Protein SpsA, Chain A"/>
    <property type="match status" value="1"/>
</dbReference>
<evidence type="ECO:0000256" key="1">
    <source>
        <dbReference type="SAM" id="Phobius"/>
    </source>
</evidence>
<gene>
    <name evidence="3" type="ORF">VIBNISOn1_900034</name>
</gene>
<comment type="caution">
    <text evidence="3">The sequence shown here is derived from an EMBL/GenBank/DDBJ whole genome shotgun (WGS) entry which is preliminary data.</text>
</comment>
<dbReference type="RefSeq" id="WP_022613832.1">
    <property type="nucleotide sequence ID" value="NZ_LK391965.1"/>
</dbReference>
<dbReference type="SUPFAM" id="SSF53448">
    <property type="entry name" value="Nucleotide-diphospho-sugar transferases"/>
    <property type="match status" value="1"/>
</dbReference>
<dbReference type="Proteomes" id="UP000018211">
    <property type="component" value="Unassembled WGS sequence"/>
</dbReference>
<dbReference type="InterPro" id="IPR029044">
    <property type="entry name" value="Nucleotide-diphossugar_trans"/>
</dbReference>
<feature type="transmembrane region" description="Helical" evidence="1">
    <location>
        <begin position="232"/>
        <end position="254"/>
    </location>
</feature>
<sequence length="309" mass="34654">MTLTRTSEPTVAILLPCFNEQGAIGDTIKAFRHQFPDADIYVYDNNSTDHTVKEALSAGAIVKREYRQGKGEVVRRMFSDVEADIYIMADGDNTYDASDAPDFVRILQERDLDMVVGQRTIEQSAYPSGHILGNKAFSLLINYFFKSNLKDVFSGYRIMSRRFVKSMPVISDGFQIETELTVHALHHKFPIKEIRSKYLPRPEGTASKLKTFRDGFKILNFILFLIRDVRPLFFFGWLSAVLAATSLSLGIPVVAEFIQTGLVAKFPTAILASSIGVLSTVSMFTGLILDNVSRGRLESKLMVYKSINP</sequence>
<dbReference type="PANTHER" id="PTHR48090:SF7">
    <property type="entry name" value="RFBJ PROTEIN"/>
    <property type="match status" value="1"/>
</dbReference>
<dbReference type="InterPro" id="IPR050256">
    <property type="entry name" value="Glycosyltransferase_2"/>
</dbReference>
<dbReference type="Pfam" id="PF00535">
    <property type="entry name" value="Glycos_transf_2"/>
    <property type="match status" value="1"/>
</dbReference>
<evidence type="ECO:0000259" key="2">
    <source>
        <dbReference type="Pfam" id="PF00535"/>
    </source>
</evidence>
<keyword evidence="1" id="KW-0472">Membrane</keyword>
<dbReference type="AlphaFoldDB" id="A0AAV2VZA1"/>
<protein>
    <recommendedName>
        <fullName evidence="2">Glycosyltransferase 2-like domain-containing protein</fullName>
    </recommendedName>
</protein>
<accession>A0AAV2VZA1</accession>
<evidence type="ECO:0000313" key="3">
    <source>
        <dbReference type="EMBL" id="CCO49810.1"/>
    </source>
</evidence>
<feature type="domain" description="Glycosyltransferase 2-like" evidence="2">
    <location>
        <begin position="13"/>
        <end position="164"/>
    </location>
</feature>
<dbReference type="PANTHER" id="PTHR48090">
    <property type="entry name" value="UNDECAPRENYL-PHOSPHATE 4-DEOXY-4-FORMAMIDO-L-ARABINOSE TRANSFERASE-RELATED"/>
    <property type="match status" value="1"/>
</dbReference>
<dbReference type="InterPro" id="IPR001173">
    <property type="entry name" value="Glyco_trans_2-like"/>
</dbReference>
<feature type="transmembrane region" description="Helical" evidence="1">
    <location>
        <begin position="266"/>
        <end position="289"/>
    </location>
</feature>
<dbReference type="EMBL" id="CAOF01000187">
    <property type="protein sequence ID" value="CCO49810.1"/>
    <property type="molecule type" value="Genomic_DNA"/>
</dbReference>
<name>A0AAV2VZA1_9VIBR</name>
<evidence type="ECO:0000313" key="4">
    <source>
        <dbReference type="Proteomes" id="UP000018211"/>
    </source>
</evidence>
<keyword evidence="1" id="KW-1133">Transmembrane helix</keyword>
<keyword evidence="1" id="KW-0812">Transmembrane</keyword>
<dbReference type="CDD" id="cd04179">
    <property type="entry name" value="DPM_DPG-synthase_like"/>
    <property type="match status" value="1"/>
</dbReference>